<keyword evidence="10" id="KW-0067">ATP-binding</keyword>
<dbReference type="PROSITE" id="PS50885">
    <property type="entry name" value="HAMP"/>
    <property type="match status" value="1"/>
</dbReference>
<dbReference type="CDD" id="cd16922">
    <property type="entry name" value="HATPase_EvgS-ArcB-TorS-like"/>
    <property type="match status" value="1"/>
</dbReference>
<dbReference type="Gene3D" id="3.30.565.10">
    <property type="entry name" value="Histidine kinase-like ATPase, C-terminal domain"/>
    <property type="match status" value="1"/>
</dbReference>
<comment type="function">
    <text evidence="14">Member of the two-component regulatory system BvgS/BvgA. Phosphorylates BvgA via a four-step phosphorelay in response to environmental signals.</text>
</comment>
<feature type="domain" description="HAMP" evidence="24">
    <location>
        <begin position="186"/>
        <end position="239"/>
    </location>
</feature>
<feature type="modified residue" description="4-aspartylphosphate" evidence="19">
    <location>
        <position position="711"/>
    </location>
</feature>
<evidence type="ECO:0000256" key="4">
    <source>
        <dbReference type="ARBA" id="ARBA00022475"/>
    </source>
</evidence>
<dbReference type="CDD" id="cd06225">
    <property type="entry name" value="HAMP"/>
    <property type="match status" value="1"/>
</dbReference>
<evidence type="ECO:0000256" key="15">
    <source>
        <dbReference type="ARBA" id="ARBA00064003"/>
    </source>
</evidence>
<dbReference type="PROSITE" id="PS50109">
    <property type="entry name" value="HIS_KIN"/>
    <property type="match status" value="1"/>
</dbReference>
<dbReference type="SMART" id="SM00073">
    <property type="entry name" value="HPT"/>
    <property type="match status" value="1"/>
</dbReference>
<dbReference type="EMBL" id="AMXF01000056">
    <property type="protein sequence ID" value="ENO97267.1"/>
    <property type="molecule type" value="Genomic_DNA"/>
</dbReference>
<protein>
    <recommendedName>
        <fullName evidence="16">Sensory/regulatory protein RpfC</fullName>
        <ecNumber evidence="3">2.7.13.3</ecNumber>
    </recommendedName>
    <alternativeName>
        <fullName evidence="17">Virulence sensor protein BvgS</fullName>
    </alternativeName>
</protein>
<evidence type="ECO:0000256" key="1">
    <source>
        <dbReference type="ARBA" id="ARBA00000085"/>
    </source>
</evidence>
<gene>
    <name evidence="26" type="ORF">C667_09828</name>
</gene>
<evidence type="ECO:0000256" key="16">
    <source>
        <dbReference type="ARBA" id="ARBA00068150"/>
    </source>
</evidence>
<dbReference type="PROSITE" id="PS50110">
    <property type="entry name" value="RESPONSE_REGULATORY"/>
    <property type="match status" value="2"/>
</dbReference>
<evidence type="ECO:0000256" key="9">
    <source>
        <dbReference type="ARBA" id="ARBA00022777"/>
    </source>
</evidence>
<feature type="domain" description="Histidine kinase" evidence="22">
    <location>
        <begin position="279"/>
        <end position="500"/>
    </location>
</feature>
<evidence type="ECO:0000256" key="10">
    <source>
        <dbReference type="ARBA" id="ARBA00022840"/>
    </source>
</evidence>
<dbReference type="RefSeq" id="WP_004361758.1">
    <property type="nucleotide sequence ID" value="NZ_AMXF01000056.1"/>
</dbReference>
<keyword evidence="9 26" id="KW-0418">Kinase</keyword>
<dbReference type="SUPFAM" id="SSF47384">
    <property type="entry name" value="Homodimeric domain of signal transducing histidine kinase"/>
    <property type="match status" value="1"/>
</dbReference>
<feature type="domain" description="Response regulatory" evidence="23">
    <location>
        <begin position="662"/>
        <end position="778"/>
    </location>
</feature>
<dbReference type="InterPro" id="IPR003661">
    <property type="entry name" value="HisK_dim/P_dom"/>
</dbReference>
<dbReference type="InterPro" id="IPR036641">
    <property type="entry name" value="HPT_dom_sf"/>
</dbReference>
<dbReference type="EC" id="2.7.13.3" evidence="3"/>
<keyword evidence="20" id="KW-0175">Coiled coil</keyword>
<evidence type="ECO:0000256" key="17">
    <source>
        <dbReference type="ARBA" id="ARBA00070152"/>
    </source>
</evidence>
<dbReference type="CDD" id="cd00082">
    <property type="entry name" value="HisKA"/>
    <property type="match status" value="1"/>
</dbReference>
<feature type="transmembrane region" description="Helical" evidence="21">
    <location>
        <begin position="25"/>
        <end position="49"/>
    </location>
</feature>
<dbReference type="Pfam" id="PF00072">
    <property type="entry name" value="Response_reg"/>
    <property type="match status" value="2"/>
</dbReference>
<dbReference type="SMART" id="SM00387">
    <property type="entry name" value="HATPase_c"/>
    <property type="match status" value="1"/>
</dbReference>
<dbReference type="Pfam" id="PF00672">
    <property type="entry name" value="HAMP"/>
    <property type="match status" value="1"/>
</dbReference>
<dbReference type="AlphaFoldDB" id="N6ZRX3"/>
<feature type="transmembrane region" description="Helical" evidence="21">
    <location>
        <begin position="155"/>
        <end position="177"/>
    </location>
</feature>
<dbReference type="Pfam" id="PF00512">
    <property type="entry name" value="HisKA"/>
    <property type="match status" value="1"/>
</dbReference>
<proteinExistence type="predicted"/>
<keyword evidence="11 21" id="KW-1133">Transmembrane helix</keyword>
<evidence type="ECO:0000259" key="23">
    <source>
        <dbReference type="PROSITE" id="PS50110"/>
    </source>
</evidence>
<dbReference type="PROSITE" id="PS50894">
    <property type="entry name" value="HPT"/>
    <property type="match status" value="1"/>
</dbReference>
<dbReference type="Gene3D" id="1.10.287.130">
    <property type="match status" value="1"/>
</dbReference>
<feature type="domain" description="Response regulatory" evidence="23">
    <location>
        <begin position="518"/>
        <end position="639"/>
    </location>
</feature>
<dbReference type="Gene3D" id="1.20.120.160">
    <property type="entry name" value="HPT domain"/>
    <property type="match status" value="1"/>
</dbReference>
<feature type="modified residue" description="Phosphohistidine" evidence="18">
    <location>
        <position position="863"/>
    </location>
</feature>
<keyword evidence="6" id="KW-0808">Transferase</keyword>
<dbReference type="Gene3D" id="6.10.340.10">
    <property type="match status" value="1"/>
</dbReference>
<organism evidence="26 27">
    <name type="scientific">Thauera phenylacetica B4P</name>
    <dbReference type="NCBI Taxonomy" id="1234382"/>
    <lineage>
        <taxon>Bacteria</taxon>
        <taxon>Pseudomonadati</taxon>
        <taxon>Pseudomonadota</taxon>
        <taxon>Betaproteobacteria</taxon>
        <taxon>Rhodocyclales</taxon>
        <taxon>Zoogloeaceae</taxon>
        <taxon>Thauera</taxon>
    </lineage>
</organism>
<reference evidence="26 27" key="1">
    <citation type="submission" date="2012-09" db="EMBL/GenBank/DDBJ databases">
        <title>Draft Genome Sequences of 6 Strains from Genus Thauera.</title>
        <authorList>
            <person name="Liu B."/>
            <person name="Shapleigh J.P."/>
            <person name="Frostegard A.H."/>
        </authorList>
    </citation>
    <scope>NUCLEOTIDE SEQUENCE [LARGE SCALE GENOMIC DNA]</scope>
    <source>
        <strain evidence="26 27">B4P</strain>
    </source>
</reference>
<dbReference type="InterPro" id="IPR005467">
    <property type="entry name" value="His_kinase_dom"/>
</dbReference>
<evidence type="ECO:0000313" key="27">
    <source>
        <dbReference type="Proteomes" id="UP000013047"/>
    </source>
</evidence>
<evidence type="ECO:0000256" key="12">
    <source>
        <dbReference type="ARBA" id="ARBA00023012"/>
    </source>
</evidence>
<dbReference type="SUPFAM" id="SSF52172">
    <property type="entry name" value="CheY-like"/>
    <property type="match status" value="2"/>
</dbReference>
<dbReference type="SUPFAM" id="SSF47226">
    <property type="entry name" value="Histidine-containing phosphotransfer domain, HPT domain"/>
    <property type="match status" value="1"/>
</dbReference>
<dbReference type="GO" id="GO:0005524">
    <property type="term" value="F:ATP binding"/>
    <property type="evidence" value="ECO:0007669"/>
    <property type="project" value="UniProtKB-KW"/>
</dbReference>
<dbReference type="PANTHER" id="PTHR45339">
    <property type="entry name" value="HYBRID SIGNAL TRANSDUCTION HISTIDINE KINASE J"/>
    <property type="match status" value="1"/>
</dbReference>
<evidence type="ECO:0000256" key="3">
    <source>
        <dbReference type="ARBA" id="ARBA00012438"/>
    </source>
</evidence>
<dbReference type="Proteomes" id="UP000013047">
    <property type="component" value="Unassembled WGS sequence"/>
</dbReference>
<dbReference type="CDD" id="cd00088">
    <property type="entry name" value="HPT"/>
    <property type="match status" value="1"/>
</dbReference>
<evidence type="ECO:0000256" key="6">
    <source>
        <dbReference type="ARBA" id="ARBA00022679"/>
    </source>
</evidence>
<dbReference type="PANTHER" id="PTHR45339:SF1">
    <property type="entry name" value="HYBRID SIGNAL TRANSDUCTION HISTIDINE KINASE J"/>
    <property type="match status" value="1"/>
</dbReference>
<dbReference type="Pfam" id="PF02518">
    <property type="entry name" value="HATPase_c"/>
    <property type="match status" value="1"/>
</dbReference>
<dbReference type="InterPro" id="IPR036097">
    <property type="entry name" value="HisK_dim/P_sf"/>
</dbReference>
<feature type="coiled-coil region" evidence="20">
    <location>
        <begin position="893"/>
        <end position="920"/>
    </location>
</feature>
<dbReference type="PRINTS" id="PR00344">
    <property type="entry name" value="BCTRLSENSOR"/>
</dbReference>
<dbReference type="SMART" id="SM00304">
    <property type="entry name" value="HAMP"/>
    <property type="match status" value="1"/>
</dbReference>
<keyword evidence="5 19" id="KW-0597">Phosphoprotein</keyword>
<evidence type="ECO:0000256" key="11">
    <source>
        <dbReference type="ARBA" id="ARBA00022989"/>
    </source>
</evidence>
<dbReference type="Pfam" id="PF17152">
    <property type="entry name" value="CHASE8"/>
    <property type="match status" value="1"/>
</dbReference>
<accession>N6ZRX3</accession>
<evidence type="ECO:0000256" key="2">
    <source>
        <dbReference type="ARBA" id="ARBA00004651"/>
    </source>
</evidence>
<dbReference type="CDD" id="cd17546">
    <property type="entry name" value="REC_hyHK_CKI1_RcsC-like"/>
    <property type="match status" value="2"/>
</dbReference>
<evidence type="ECO:0000259" key="22">
    <source>
        <dbReference type="PROSITE" id="PS50109"/>
    </source>
</evidence>
<evidence type="ECO:0000256" key="13">
    <source>
        <dbReference type="ARBA" id="ARBA00023136"/>
    </source>
</evidence>
<keyword evidence="13 21" id="KW-0472">Membrane</keyword>
<keyword evidence="12" id="KW-0902">Two-component regulatory system</keyword>
<evidence type="ECO:0000259" key="24">
    <source>
        <dbReference type="PROSITE" id="PS50885"/>
    </source>
</evidence>
<dbReference type="InterPro" id="IPR004358">
    <property type="entry name" value="Sig_transdc_His_kin-like_C"/>
</dbReference>
<comment type="subcellular location">
    <subcellularLocation>
        <location evidence="2">Cell membrane</location>
        <topology evidence="2">Multi-pass membrane protein</topology>
    </subcellularLocation>
</comment>
<dbReference type="SMART" id="SM00388">
    <property type="entry name" value="HisKA"/>
    <property type="match status" value="1"/>
</dbReference>
<name>N6ZRX3_9RHOO</name>
<evidence type="ECO:0000256" key="8">
    <source>
        <dbReference type="ARBA" id="ARBA00022741"/>
    </source>
</evidence>
<keyword evidence="27" id="KW-1185">Reference proteome</keyword>
<dbReference type="FunFam" id="3.30.565.10:FF:000010">
    <property type="entry name" value="Sensor histidine kinase RcsC"/>
    <property type="match status" value="1"/>
</dbReference>
<dbReference type="GO" id="GO:0005886">
    <property type="term" value="C:plasma membrane"/>
    <property type="evidence" value="ECO:0007669"/>
    <property type="project" value="UniProtKB-SubCell"/>
</dbReference>
<dbReference type="FunFam" id="1.10.287.130:FF:000002">
    <property type="entry name" value="Two-component osmosensing histidine kinase"/>
    <property type="match status" value="1"/>
</dbReference>
<comment type="catalytic activity">
    <reaction evidence="1">
        <text>ATP + protein L-histidine = ADP + protein N-phospho-L-histidine.</text>
        <dbReference type="EC" id="2.7.13.3"/>
    </reaction>
</comment>
<evidence type="ECO:0000313" key="26">
    <source>
        <dbReference type="EMBL" id="ENO97267.1"/>
    </source>
</evidence>
<evidence type="ECO:0000256" key="5">
    <source>
        <dbReference type="ARBA" id="ARBA00022553"/>
    </source>
</evidence>
<evidence type="ECO:0000256" key="21">
    <source>
        <dbReference type="SAM" id="Phobius"/>
    </source>
</evidence>
<dbReference type="InterPro" id="IPR003660">
    <property type="entry name" value="HAMP_dom"/>
</dbReference>
<dbReference type="InterPro" id="IPR001789">
    <property type="entry name" value="Sig_transdc_resp-reg_receiver"/>
</dbReference>
<dbReference type="InterPro" id="IPR011006">
    <property type="entry name" value="CheY-like_superfamily"/>
</dbReference>
<keyword evidence="7 21" id="KW-0812">Transmembrane</keyword>
<keyword evidence="4" id="KW-1003">Cell membrane</keyword>
<sequence>MNLHAPSPDLRMPLGEKLRRVNQHALGLAVGLLALVITLGSLVISALALESNSRVMARVLADNAAASLMFLDNDAAARVLATLERLPDVRGAAIFDTQQAEFARYGQFHAEGRESPSLSAEHAHFGLGTLHLTQPIVENGNVVGVLDLDLDMKPLYTQVLAHTSITVIAALLALWLATRMLRRLNGVVLRPLTTLSALMERVAHTEDYGARAEPSRITELDSLASGFNRMLGQIAERDARLAAHRDHLEDEVAARTEELLRAKEAAEAASQAKSDFLATMSHEIRTPMNGVLGMTELLLDSGLTHDQRHFAEAVENSGRHLLGIINDILDFSKIESGHLELEEVEFELGDALETTLAMFAQPAEKKGLELLADLPPDTRRSVRGDPFRLRQVVGNLLNNAIKFTEHGEIVVRAALLDEDATHCRLRISVEDTGIGIPAQAQEKIFEQFSQLDGSTTRQYGGTGLGLAICRRLVGLMDGAIGVSSEPGYGASFHVELRLPKGASTPEALRCDVVVAGVRALVVDDNATNREILQRQLQGWNMKVTCAADAESALALLERAHAAGEAFQLAVLDMHMPRTDGLQLAGAIRANPALAGTRLVVLTSSYASASVRERERAGILRCVHKPIRQAELHEVICSALRGPRDAGADARMPTAAPVALAGRVLLAEDNPVNQQVGEAMLAKLGLTVAFSANGEEAVHLAGTETFDLILMDCHMPVMDGYEASAAIRARASAQRVPIIALTANVMEGNRERCLAAGMDDFLAKPYSLDQLQEVLRRWMGAAATADTIDSAGQAGAMDAAQAEEDEAAIDRGFLEQFRELDPAGGLALADRILGVYLDTCGKSFTQIEEAAAAGDGEGLRRAAHSLKSSSGNVGAKRLYALLRDFEGLGRDGSIEAARARLDELRHAFARACAELRALREEIGP</sequence>
<dbReference type="GO" id="GO:0000155">
    <property type="term" value="F:phosphorelay sensor kinase activity"/>
    <property type="evidence" value="ECO:0007669"/>
    <property type="project" value="InterPro"/>
</dbReference>
<dbReference type="InterPro" id="IPR033417">
    <property type="entry name" value="CHASE8"/>
</dbReference>
<evidence type="ECO:0000259" key="25">
    <source>
        <dbReference type="PROSITE" id="PS50894"/>
    </source>
</evidence>
<dbReference type="InterPro" id="IPR036890">
    <property type="entry name" value="HATPase_C_sf"/>
</dbReference>
<comment type="subunit">
    <text evidence="15">At low DSF concentrations, interacts with RpfF.</text>
</comment>
<comment type="caution">
    <text evidence="26">The sequence shown here is derived from an EMBL/GenBank/DDBJ whole genome shotgun (WGS) entry which is preliminary data.</text>
</comment>
<feature type="domain" description="HPt" evidence="25">
    <location>
        <begin position="824"/>
        <end position="917"/>
    </location>
</feature>
<feature type="modified residue" description="4-aspartylphosphate" evidence="19">
    <location>
        <position position="572"/>
    </location>
</feature>
<dbReference type="InterPro" id="IPR003594">
    <property type="entry name" value="HATPase_dom"/>
</dbReference>
<dbReference type="InterPro" id="IPR008207">
    <property type="entry name" value="Sig_transdc_His_kin_Hpt_dom"/>
</dbReference>
<evidence type="ECO:0000256" key="7">
    <source>
        <dbReference type="ARBA" id="ARBA00022692"/>
    </source>
</evidence>
<evidence type="ECO:0000256" key="19">
    <source>
        <dbReference type="PROSITE-ProRule" id="PRU00169"/>
    </source>
</evidence>
<evidence type="ECO:0000256" key="20">
    <source>
        <dbReference type="SAM" id="Coils"/>
    </source>
</evidence>
<dbReference type="Pfam" id="PF01627">
    <property type="entry name" value="Hpt"/>
    <property type="match status" value="1"/>
</dbReference>
<dbReference type="SMART" id="SM00448">
    <property type="entry name" value="REC"/>
    <property type="match status" value="2"/>
</dbReference>
<dbReference type="Gene3D" id="3.40.50.2300">
    <property type="match status" value="2"/>
</dbReference>
<evidence type="ECO:0000256" key="18">
    <source>
        <dbReference type="PROSITE-ProRule" id="PRU00110"/>
    </source>
</evidence>
<dbReference type="SUPFAM" id="SSF55874">
    <property type="entry name" value="ATPase domain of HSP90 chaperone/DNA topoisomerase II/histidine kinase"/>
    <property type="match status" value="1"/>
</dbReference>
<keyword evidence="8" id="KW-0547">Nucleotide-binding</keyword>
<evidence type="ECO:0000256" key="14">
    <source>
        <dbReference type="ARBA" id="ARBA00058004"/>
    </source>
</evidence>